<dbReference type="CDD" id="cd06261">
    <property type="entry name" value="TM_PBP2"/>
    <property type="match status" value="1"/>
</dbReference>
<keyword evidence="3" id="KW-1003">Cell membrane</keyword>
<evidence type="ECO:0000256" key="5">
    <source>
        <dbReference type="ARBA" id="ARBA00022989"/>
    </source>
</evidence>
<dbReference type="KEGG" id="ppsc:EHS13_05095"/>
<evidence type="ECO:0000256" key="1">
    <source>
        <dbReference type="ARBA" id="ARBA00004651"/>
    </source>
</evidence>
<protein>
    <submittedName>
        <fullName evidence="9">Sugar ABC transporter permease</fullName>
    </submittedName>
</protein>
<feature type="transmembrane region" description="Helical" evidence="7">
    <location>
        <begin position="264"/>
        <end position="284"/>
    </location>
</feature>
<dbReference type="InterPro" id="IPR000515">
    <property type="entry name" value="MetI-like"/>
</dbReference>
<dbReference type="AlphaFoldDB" id="A0A6B8RFH2"/>
<organism evidence="9 10">
    <name type="scientific">Paenibacillus psychroresistens</name>
    <dbReference type="NCBI Taxonomy" id="1778678"/>
    <lineage>
        <taxon>Bacteria</taxon>
        <taxon>Bacillati</taxon>
        <taxon>Bacillota</taxon>
        <taxon>Bacilli</taxon>
        <taxon>Bacillales</taxon>
        <taxon>Paenibacillaceae</taxon>
        <taxon>Paenibacillus</taxon>
    </lineage>
</organism>
<dbReference type="PROSITE" id="PS50928">
    <property type="entry name" value="ABC_TM1"/>
    <property type="match status" value="1"/>
</dbReference>
<evidence type="ECO:0000313" key="9">
    <source>
        <dbReference type="EMBL" id="QGQ94325.1"/>
    </source>
</evidence>
<keyword evidence="2 7" id="KW-0813">Transport</keyword>
<feature type="transmembrane region" description="Helical" evidence="7">
    <location>
        <begin position="75"/>
        <end position="97"/>
    </location>
</feature>
<dbReference type="InterPro" id="IPR035906">
    <property type="entry name" value="MetI-like_sf"/>
</dbReference>
<evidence type="ECO:0000256" key="2">
    <source>
        <dbReference type="ARBA" id="ARBA00022448"/>
    </source>
</evidence>
<keyword evidence="6 7" id="KW-0472">Membrane</keyword>
<sequence length="296" mass="32947">MGEMMKANNKTMLVSVFFVLPSLILYLVFTYIPFISSSYYAFFLWDAVTLPKYIGMRNFVDIFHDQKLLYGLNNTLIMCLVGVLIQNPLSLILGLMLNRNFKSRAFLRAAFYLPVVLALVVISVVWGQILQYDGLFNYLLDKVGLDFLIRDWLGKVQTSFPTIVGLATWQGLGFCALIYLAGLQSIPVDLYEAAAMDGASGWQKLKNITVPLLMPTVSIVTFLILTGSLKLFDLPYIMTNGGPGTSSYTISLAIFNAAFMVGNYGYAIAMGLVFMVLILIVSVIQLKLTGRKEVEL</sequence>
<dbReference type="SUPFAM" id="SSF161098">
    <property type="entry name" value="MetI-like"/>
    <property type="match status" value="1"/>
</dbReference>
<comment type="subcellular location">
    <subcellularLocation>
        <location evidence="1 7">Cell membrane</location>
        <topology evidence="1 7">Multi-pass membrane protein</topology>
    </subcellularLocation>
</comment>
<evidence type="ECO:0000256" key="4">
    <source>
        <dbReference type="ARBA" id="ARBA00022692"/>
    </source>
</evidence>
<name>A0A6B8RFH2_9BACL</name>
<comment type="similarity">
    <text evidence="7">Belongs to the binding-protein-dependent transport system permease family.</text>
</comment>
<reference evidence="10" key="1">
    <citation type="submission" date="2018-11" db="EMBL/GenBank/DDBJ databases">
        <title>Complete genome sequence of Paenibacillus sp. ML311-T8.</title>
        <authorList>
            <person name="Nam Y.-D."/>
            <person name="Kang J."/>
            <person name="Chung W.-H."/>
            <person name="Park Y.S."/>
        </authorList>
    </citation>
    <scope>NUCLEOTIDE SEQUENCE [LARGE SCALE GENOMIC DNA]</scope>
    <source>
        <strain evidence="10">ML311-T8</strain>
    </source>
</reference>
<dbReference type="PANTHER" id="PTHR30193:SF37">
    <property type="entry name" value="INNER MEMBRANE ABC TRANSPORTER PERMEASE PROTEIN YCJO"/>
    <property type="match status" value="1"/>
</dbReference>
<evidence type="ECO:0000256" key="3">
    <source>
        <dbReference type="ARBA" id="ARBA00022475"/>
    </source>
</evidence>
<evidence type="ECO:0000259" key="8">
    <source>
        <dbReference type="PROSITE" id="PS50928"/>
    </source>
</evidence>
<evidence type="ECO:0000256" key="7">
    <source>
        <dbReference type="RuleBase" id="RU363032"/>
    </source>
</evidence>
<feature type="transmembrane region" description="Helical" evidence="7">
    <location>
        <begin position="160"/>
        <end position="181"/>
    </location>
</feature>
<dbReference type="Pfam" id="PF00528">
    <property type="entry name" value="BPD_transp_1"/>
    <property type="match status" value="1"/>
</dbReference>
<dbReference type="InterPro" id="IPR051393">
    <property type="entry name" value="ABC_transporter_permease"/>
</dbReference>
<keyword evidence="5 7" id="KW-1133">Transmembrane helix</keyword>
<dbReference type="EMBL" id="CP034235">
    <property type="protein sequence ID" value="QGQ94325.1"/>
    <property type="molecule type" value="Genomic_DNA"/>
</dbReference>
<feature type="transmembrane region" description="Helical" evidence="7">
    <location>
        <begin position="12"/>
        <end position="35"/>
    </location>
</feature>
<proteinExistence type="inferred from homology"/>
<dbReference type="Gene3D" id="1.10.3720.10">
    <property type="entry name" value="MetI-like"/>
    <property type="match status" value="1"/>
</dbReference>
<gene>
    <name evidence="9" type="ORF">EHS13_05095</name>
</gene>
<evidence type="ECO:0000313" key="10">
    <source>
        <dbReference type="Proteomes" id="UP000426246"/>
    </source>
</evidence>
<dbReference type="GO" id="GO:0005886">
    <property type="term" value="C:plasma membrane"/>
    <property type="evidence" value="ECO:0007669"/>
    <property type="project" value="UniProtKB-SubCell"/>
</dbReference>
<dbReference type="PANTHER" id="PTHR30193">
    <property type="entry name" value="ABC TRANSPORTER PERMEASE PROTEIN"/>
    <property type="match status" value="1"/>
</dbReference>
<dbReference type="RefSeq" id="WP_155699326.1">
    <property type="nucleotide sequence ID" value="NZ_CP034235.1"/>
</dbReference>
<feature type="transmembrane region" description="Helical" evidence="7">
    <location>
        <begin position="212"/>
        <end position="232"/>
    </location>
</feature>
<keyword evidence="10" id="KW-1185">Reference proteome</keyword>
<evidence type="ECO:0000256" key="6">
    <source>
        <dbReference type="ARBA" id="ARBA00023136"/>
    </source>
</evidence>
<dbReference type="Proteomes" id="UP000426246">
    <property type="component" value="Chromosome"/>
</dbReference>
<dbReference type="GO" id="GO:0055085">
    <property type="term" value="P:transmembrane transport"/>
    <property type="evidence" value="ECO:0007669"/>
    <property type="project" value="InterPro"/>
</dbReference>
<feature type="domain" description="ABC transmembrane type-1" evidence="8">
    <location>
        <begin position="72"/>
        <end position="285"/>
    </location>
</feature>
<keyword evidence="4 7" id="KW-0812">Transmembrane</keyword>
<dbReference type="OrthoDB" id="5174895at2"/>
<feature type="transmembrane region" description="Helical" evidence="7">
    <location>
        <begin position="109"/>
        <end position="129"/>
    </location>
</feature>
<accession>A0A6B8RFH2</accession>